<evidence type="ECO:0000313" key="2">
    <source>
        <dbReference type="Proteomes" id="UP000326924"/>
    </source>
</evidence>
<dbReference type="Proteomes" id="UP000326924">
    <property type="component" value="Unassembled WGS sequence"/>
</dbReference>
<gene>
    <name evidence="1" type="ORF">FN846DRAFT_85738</name>
</gene>
<keyword evidence="2" id="KW-1185">Reference proteome</keyword>
<evidence type="ECO:0000313" key="1">
    <source>
        <dbReference type="EMBL" id="KAA8902611.1"/>
    </source>
</evidence>
<dbReference type="OrthoDB" id="10680491at2759"/>
<accession>A0A5J5EUG5</accession>
<dbReference type="AlphaFoldDB" id="A0A5J5EUG5"/>
<proteinExistence type="predicted"/>
<protein>
    <submittedName>
        <fullName evidence="1">Uncharacterized protein</fullName>
    </submittedName>
</protein>
<organism evidence="1 2">
    <name type="scientific">Sphaerosporella brunnea</name>
    <dbReference type="NCBI Taxonomy" id="1250544"/>
    <lineage>
        <taxon>Eukaryota</taxon>
        <taxon>Fungi</taxon>
        <taxon>Dikarya</taxon>
        <taxon>Ascomycota</taxon>
        <taxon>Pezizomycotina</taxon>
        <taxon>Pezizomycetes</taxon>
        <taxon>Pezizales</taxon>
        <taxon>Pyronemataceae</taxon>
        <taxon>Sphaerosporella</taxon>
    </lineage>
</organism>
<sequence length="316" mass="34797">MCLFSTLPCIASDGLGVHAAGKVQWGYVRMKMQLLEHQEHSLLAMSNAPDLQQAPPQQHEHYPSPALLLQHFATNKPHEFYPPSPPIPHCPPPQIRLQPPSPPFDNYYTPVTDAVRAEYARRYLPNPPSSTFTVDFTAELSLPGWPGITMIFYPTGSVHITCGGRSVGMFTAAKSMPTLHQKLGVAITKAPSVTQTVRGEGEFEYLCVGGRVAELVPREVEILPDPEEVQRVRERVREAGGMCMKIVDREMEMGRVTAQKRAGGKSPAAKGRVDTQGAVVKRRVTGVRKRPLSKKAEETLLESVEAATVVESEVEQ</sequence>
<reference evidence="1 2" key="1">
    <citation type="submission" date="2019-09" db="EMBL/GenBank/DDBJ databases">
        <title>Draft genome of the ectomycorrhizal ascomycete Sphaerosporella brunnea.</title>
        <authorList>
            <consortium name="DOE Joint Genome Institute"/>
            <person name="Benucci G.M."/>
            <person name="Marozzi G."/>
            <person name="Antonielli L."/>
            <person name="Sanchez S."/>
            <person name="Marco P."/>
            <person name="Wang X."/>
            <person name="Falini L.B."/>
            <person name="Barry K."/>
            <person name="Haridas S."/>
            <person name="Lipzen A."/>
            <person name="Labutti K."/>
            <person name="Grigoriev I.V."/>
            <person name="Murat C."/>
            <person name="Martin F."/>
            <person name="Albertini E."/>
            <person name="Donnini D."/>
            <person name="Bonito G."/>
        </authorList>
    </citation>
    <scope>NUCLEOTIDE SEQUENCE [LARGE SCALE GENOMIC DNA]</scope>
    <source>
        <strain evidence="1 2">Sb_GMNB300</strain>
    </source>
</reference>
<name>A0A5J5EUG5_9PEZI</name>
<dbReference type="InParanoid" id="A0A5J5EUG5"/>
<dbReference type="EMBL" id="VXIS01000130">
    <property type="protein sequence ID" value="KAA8902611.1"/>
    <property type="molecule type" value="Genomic_DNA"/>
</dbReference>
<comment type="caution">
    <text evidence="1">The sequence shown here is derived from an EMBL/GenBank/DDBJ whole genome shotgun (WGS) entry which is preliminary data.</text>
</comment>